<proteinExistence type="predicted"/>
<comment type="caution">
    <text evidence="2">The sequence shown here is derived from an EMBL/GenBank/DDBJ whole genome shotgun (WGS) entry which is preliminary data.</text>
</comment>
<feature type="compositionally biased region" description="Basic and acidic residues" evidence="1">
    <location>
        <begin position="491"/>
        <end position="501"/>
    </location>
</feature>
<reference evidence="2" key="1">
    <citation type="journal article" date="2021" name="PeerJ">
        <title>Extensive microbial diversity within the chicken gut microbiome revealed by metagenomics and culture.</title>
        <authorList>
            <person name="Gilroy R."/>
            <person name="Ravi A."/>
            <person name="Getino M."/>
            <person name="Pursley I."/>
            <person name="Horton D.L."/>
            <person name="Alikhan N.F."/>
            <person name="Baker D."/>
            <person name="Gharbi K."/>
            <person name="Hall N."/>
            <person name="Watson M."/>
            <person name="Adriaenssens E.M."/>
            <person name="Foster-Nyarko E."/>
            <person name="Jarju S."/>
            <person name="Secka A."/>
            <person name="Antonio M."/>
            <person name="Oren A."/>
            <person name="Chaudhuri R.R."/>
            <person name="La Ragione R."/>
            <person name="Hildebrand F."/>
            <person name="Pallen M.J."/>
        </authorList>
    </citation>
    <scope>NUCLEOTIDE SEQUENCE</scope>
    <source>
        <strain evidence="2">CHK188-4685</strain>
    </source>
</reference>
<gene>
    <name evidence="2" type="ORF">H9716_12170</name>
</gene>
<evidence type="ECO:0000313" key="3">
    <source>
        <dbReference type="Proteomes" id="UP000886804"/>
    </source>
</evidence>
<protein>
    <submittedName>
        <fullName evidence="2">Phage portal protein</fullName>
    </submittedName>
</protein>
<name>A0A9D2L9S5_9FIRM</name>
<dbReference type="AlphaFoldDB" id="A0A9D2L9S5"/>
<dbReference type="Pfam" id="PF05136">
    <property type="entry name" value="Phage_portal_2"/>
    <property type="match status" value="1"/>
</dbReference>
<dbReference type="InterPro" id="IPR006429">
    <property type="entry name" value="Phage_lambda_portal"/>
</dbReference>
<evidence type="ECO:0000256" key="1">
    <source>
        <dbReference type="SAM" id="MobiDB-lite"/>
    </source>
</evidence>
<dbReference type="NCBIfam" id="TIGR01539">
    <property type="entry name" value="portal_lambda"/>
    <property type="match status" value="1"/>
</dbReference>
<organism evidence="2 3">
    <name type="scientific">Candidatus Enterocloster faecavium</name>
    <dbReference type="NCBI Taxonomy" id="2838560"/>
    <lineage>
        <taxon>Bacteria</taxon>
        <taxon>Bacillati</taxon>
        <taxon>Bacillota</taxon>
        <taxon>Clostridia</taxon>
        <taxon>Lachnospirales</taxon>
        <taxon>Lachnospiraceae</taxon>
        <taxon>Enterocloster</taxon>
    </lineage>
</organism>
<evidence type="ECO:0000313" key="2">
    <source>
        <dbReference type="EMBL" id="HJB08595.1"/>
    </source>
</evidence>
<dbReference type="GO" id="GO:0005198">
    <property type="term" value="F:structural molecule activity"/>
    <property type="evidence" value="ECO:0007669"/>
    <property type="project" value="InterPro"/>
</dbReference>
<accession>A0A9D2L9S5</accession>
<dbReference type="Proteomes" id="UP000886804">
    <property type="component" value="Unassembled WGS sequence"/>
</dbReference>
<dbReference type="EMBL" id="DWYS01000145">
    <property type="protein sequence ID" value="HJB08595.1"/>
    <property type="molecule type" value="Genomic_DNA"/>
</dbReference>
<sequence length="501" mass="57022">MKQTLLDRMIGAVSPKAGARRAEWRRYYEEQRGNYDASDSGRLQSRWTTQNLSAELTDRFERDPIRARTRDLERNSDVMNAILRAFRRNVIGGALKIRVTTEDQERNKILETAWKRWCEKDNCDVTGVQSFTQIVRMLIQRKITDGGVLILKRFTNQGYLPFQLQILEVDELDVTQIRPREKGNKVVGGIEYNRWNRPVGYWIAQYDIEGYTPAAPIYIPAKDVIFYYSKRRPSQVREMSDLAPTVTRIKDMNEFITAVTIKEKIAACLAAFIKRIGGMIPGKHRMAGEEISYEGKRIVPGMILELNPGDEVQTVNPPGQGSDATGFLKAVQRLISSASGLSYEATSRDMSETNYSSARQGMIEDALTYDEEWELLIQVLDEIYETFVISCWLKGVISGGDFWEDVRKYTAHEWVKKPKPWIDPAKEANANATMLKTGQKTFQQVCAENGRDWKQVIDEMNEANRYAAEKKIDLAAMLAGGPGVQEPGEEEEKKNGTKTDA</sequence>
<reference evidence="2" key="2">
    <citation type="submission" date="2021-04" db="EMBL/GenBank/DDBJ databases">
        <authorList>
            <person name="Gilroy R."/>
        </authorList>
    </citation>
    <scope>NUCLEOTIDE SEQUENCE</scope>
    <source>
        <strain evidence="2">CHK188-4685</strain>
    </source>
</reference>
<feature type="region of interest" description="Disordered" evidence="1">
    <location>
        <begin position="479"/>
        <end position="501"/>
    </location>
</feature>
<dbReference type="GO" id="GO:0019068">
    <property type="term" value="P:virion assembly"/>
    <property type="evidence" value="ECO:0007669"/>
    <property type="project" value="InterPro"/>
</dbReference>